<reference evidence="2" key="1">
    <citation type="submission" date="2022-11" db="UniProtKB">
        <authorList>
            <consortium name="WormBaseParasite"/>
        </authorList>
    </citation>
    <scope>IDENTIFICATION</scope>
</reference>
<name>A0A914YP07_9BILA</name>
<protein>
    <submittedName>
        <fullName evidence="2">Uncharacterized protein</fullName>
    </submittedName>
</protein>
<dbReference type="Proteomes" id="UP000887577">
    <property type="component" value="Unplaced"/>
</dbReference>
<keyword evidence="1" id="KW-1185">Reference proteome</keyword>
<proteinExistence type="predicted"/>
<evidence type="ECO:0000313" key="1">
    <source>
        <dbReference type="Proteomes" id="UP000887577"/>
    </source>
</evidence>
<organism evidence="1 2">
    <name type="scientific">Panagrolaimus superbus</name>
    <dbReference type="NCBI Taxonomy" id="310955"/>
    <lineage>
        <taxon>Eukaryota</taxon>
        <taxon>Metazoa</taxon>
        <taxon>Ecdysozoa</taxon>
        <taxon>Nematoda</taxon>
        <taxon>Chromadorea</taxon>
        <taxon>Rhabditida</taxon>
        <taxon>Tylenchina</taxon>
        <taxon>Panagrolaimomorpha</taxon>
        <taxon>Panagrolaimoidea</taxon>
        <taxon>Panagrolaimidae</taxon>
        <taxon>Panagrolaimus</taxon>
    </lineage>
</organism>
<evidence type="ECO:0000313" key="2">
    <source>
        <dbReference type="WBParaSite" id="PSU_v2.g2116.t1"/>
    </source>
</evidence>
<dbReference type="WBParaSite" id="PSU_v2.g2116.t1">
    <property type="protein sequence ID" value="PSU_v2.g2116.t1"/>
    <property type="gene ID" value="PSU_v2.g2116"/>
</dbReference>
<dbReference type="AlphaFoldDB" id="A0A914YP07"/>
<sequence length="204" mass="23020">MLPQLMTLDNIALKKEIVGQDVEDPIQRAIVDTVIPMSASVHYSNLLGNGVQESETSEDDSQAYPQMSQSMMILPSNLNRTTSLMNTSMMAGLNFDERNEEAMPGWEDFNLEESSQPSSNTMFQSFHEGMRPMPKGYASQLWATAPIRTLTRKRISPRSQSASPARTQRVENIISAVRVLLDELDQDGLRHVIDEAQRRIKKKH</sequence>
<accession>A0A914YP07</accession>